<comment type="pathway">
    <text evidence="1">Cofactor biosynthesis; adenosylcobalamin biosynthesis.</text>
</comment>
<dbReference type="PROSITE" id="PS51014">
    <property type="entry name" value="COBK_CBIJ"/>
    <property type="match status" value="1"/>
</dbReference>
<comment type="caution">
    <text evidence="4">The sequence shown here is derived from an EMBL/GenBank/DDBJ whole genome shotgun (WGS) entry which is preliminary data.</text>
</comment>
<protein>
    <submittedName>
        <fullName evidence="4">Precorrin-6A reductase</fullName>
        <ecNumber evidence="4">1.3.1.54</ecNumber>
    </submittedName>
</protein>
<dbReference type="Pfam" id="PF02571">
    <property type="entry name" value="CbiJ"/>
    <property type="match status" value="1"/>
</dbReference>
<gene>
    <name evidence="4" type="primary">cobK</name>
    <name evidence="4" type="ORF">H9811_00905</name>
</gene>
<name>A0A9D2EPB6_9FIRM</name>
<reference evidence="4" key="2">
    <citation type="submission" date="2021-04" db="EMBL/GenBank/DDBJ databases">
        <authorList>
            <person name="Gilroy R."/>
        </authorList>
    </citation>
    <scope>NUCLEOTIDE SEQUENCE</scope>
    <source>
        <strain evidence="4">ChiSxjej1B13-11774</strain>
    </source>
</reference>
<reference evidence="4" key="1">
    <citation type="journal article" date="2021" name="PeerJ">
        <title>Extensive microbial diversity within the chicken gut microbiome revealed by metagenomics and culture.</title>
        <authorList>
            <person name="Gilroy R."/>
            <person name="Ravi A."/>
            <person name="Getino M."/>
            <person name="Pursley I."/>
            <person name="Horton D.L."/>
            <person name="Alikhan N.F."/>
            <person name="Baker D."/>
            <person name="Gharbi K."/>
            <person name="Hall N."/>
            <person name="Watson M."/>
            <person name="Adriaenssens E.M."/>
            <person name="Foster-Nyarko E."/>
            <person name="Jarju S."/>
            <person name="Secka A."/>
            <person name="Antonio M."/>
            <person name="Oren A."/>
            <person name="Chaudhuri R.R."/>
            <person name="La Ragione R."/>
            <person name="Hildebrand F."/>
            <person name="Pallen M.J."/>
        </authorList>
    </citation>
    <scope>NUCLEOTIDE SEQUENCE</scope>
    <source>
        <strain evidence="4">ChiSxjej1B13-11774</strain>
    </source>
</reference>
<proteinExistence type="predicted"/>
<sequence length="248" mass="26911">MKIVVFSGTTEGRLLSCTLADSGVQVTVCVATEYGETEQGKHPGVTVRTGRLTKEEMEILLSGQDLCIDATHPYAVEVTQNIRAAAQRTGVLYKRLRRPASTLPEDCIAVENVHQAADVLRQTKGNILLTTGAKELAAFTELGTQRLFARVLPLESSLAACKAAGIMPSHIIAMQGPFGEELNTALLRQFSIHFLVTKDGGAPGGFEEKLAAARACHAQMIVICRPEDEGEPYEAVVHFCKEWMAQCR</sequence>
<dbReference type="GO" id="GO:0009236">
    <property type="term" value="P:cobalamin biosynthetic process"/>
    <property type="evidence" value="ECO:0007669"/>
    <property type="project" value="UniProtKB-KW"/>
</dbReference>
<dbReference type="NCBIfam" id="TIGR00715">
    <property type="entry name" value="precor6x_red"/>
    <property type="match status" value="1"/>
</dbReference>
<dbReference type="Proteomes" id="UP000824048">
    <property type="component" value="Unassembled WGS sequence"/>
</dbReference>
<dbReference type="InterPro" id="IPR003723">
    <property type="entry name" value="Precorrin-6x_reduct"/>
</dbReference>
<evidence type="ECO:0000313" key="5">
    <source>
        <dbReference type="Proteomes" id="UP000824048"/>
    </source>
</evidence>
<dbReference type="EC" id="1.3.1.54" evidence="4"/>
<dbReference type="PANTHER" id="PTHR36925:SF1">
    <property type="entry name" value="COBALT-PRECORRIN-6A REDUCTASE"/>
    <property type="match status" value="1"/>
</dbReference>
<keyword evidence="3 4" id="KW-0560">Oxidoreductase</keyword>
<dbReference type="GO" id="GO:0016994">
    <property type="term" value="F:precorrin-6A reductase activity"/>
    <property type="evidence" value="ECO:0007669"/>
    <property type="project" value="UniProtKB-EC"/>
</dbReference>
<organism evidence="4 5">
    <name type="scientific">Candidatus Gemmiger excrementigallinarum</name>
    <dbReference type="NCBI Taxonomy" id="2838609"/>
    <lineage>
        <taxon>Bacteria</taxon>
        <taxon>Bacillati</taxon>
        <taxon>Bacillota</taxon>
        <taxon>Clostridia</taxon>
        <taxon>Eubacteriales</taxon>
        <taxon>Gemmiger</taxon>
    </lineage>
</organism>
<dbReference type="EMBL" id="DXBP01000003">
    <property type="protein sequence ID" value="HIZ41100.1"/>
    <property type="molecule type" value="Genomic_DNA"/>
</dbReference>
<evidence type="ECO:0000256" key="2">
    <source>
        <dbReference type="ARBA" id="ARBA00022573"/>
    </source>
</evidence>
<evidence type="ECO:0000313" key="4">
    <source>
        <dbReference type="EMBL" id="HIZ41100.1"/>
    </source>
</evidence>
<accession>A0A9D2EPB6</accession>
<dbReference type="Gene3D" id="3.40.50.720">
    <property type="entry name" value="NAD(P)-binding Rossmann-like Domain"/>
    <property type="match status" value="1"/>
</dbReference>
<evidence type="ECO:0000256" key="1">
    <source>
        <dbReference type="ARBA" id="ARBA00004953"/>
    </source>
</evidence>
<evidence type="ECO:0000256" key="3">
    <source>
        <dbReference type="ARBA" id="ARBA00023002"/>
    </source>
</evidence>
<dbReference type="AlphaFoldDB" id="A0A9D2EPB6"/>
<dbReference type="PANTHER" id="PTHR36925">
    <property type="entry name" value="COBALT-PRECORRIN-6A REDUCTASE"/>
    <property type="match status" value="1"/>
</dbReference>
<keyword evidence="2" id="KW-0169">Cobalamin biosynthesis</keyword>